<evidence type="ECO:0000256" key="1">
    <source>
        <dbReference type="SAM" id="SignalP"/>
    </source>
</evidence>
<evidence type="ECO:0000313" key="4">
    <source>
        <dbReference type="Proteomes" id="UP000001064"/>
    </source>
</evidence>
<dbReference type="STRING" id="5786.F0ZNE0"/>
<dbReference type="RefSeq" id="XP_003288924.1">
    <property type="nucleotide sequence ID" value="XM_003288876.1"/>
</dbReference>
<dbReference type="eggNOG" id="ENOG502RI4M">
    <property type="taxonomic scope" value="Eukaryota"/>
</dbReference>
<dbReference type="OMA" id="FAYANHY"/>
<organism evidence="3 4">
    <name type="scientific">Dictyostelium purpureum</name>
    <name type="common">Slime mold</name>
    <dbReference type="NCBI Taxonomy" id="5786"/>
    <lineage>
        <taxon>Eukaryota</taxon>
        <taxon>Amoebozoa</taxon>
        <taxon>Evosea</taxon>
        <taxon>Eumycetozoa</taxon>
        <taxon>Dictyostelia</taxon>
        <taxon>Dictyosteliales</taxon>
        <taxon>Dictyosteliaceae</taxon>
        <taxon>Dictyostelium</taxon>
    </lineage>
</organism>
<dbReference type="GeneID" id="10499606"/>
<dbReference type="EMBL" id="GL871093">
    <property type="protein sequence ID" value="EGC34548.1"/>
    <property type="molecule type" value="Genomic_DNA"/>
</dbReference>
<proteinExistence type="predicted"/>
<feature type="chain" id="PRO_5003265260" description="Carbohydrate binding domain-containing protein" evidence="1">
    <location>
        <begin position="20"/>
        <end position="151"/>
    </location>
</feature>
<dbReference type="GO" id="GO:0030246">
    <property type="term" value="F:carbohydrate binding"/>
    <property type="evidence" value="ECO:0007669"/>
    <property type="project" value="InterPro"/>
</dbReference>
<keyword evidence="1" id="KW-0732">Signal</keyword>
<dbReference type="AlphaFoldDB" id="F0ZNE0"/>
<evidence type="ECO:0000259" key="2">
    <source>
        <dbReference type="SMART" id="SM01063"/>
    </source>
</evidence>
<feature type="signal peptide" evidence="1">
    <location>
        <begin position="1"/>
        <end position="19"/>
    </location>
</feature>
<name>F0ZNE0_DICPU</name>
<dbReference type="GO" id="GO:0030198">
    <property type="term" value="P:extracellular matrix organization"/>
    <property type="evidence" value="ECO:0000318"/>
    <property type="project" value="GO_Central"/>
</dbReference>
<dbReference type="Pfam" id="PF09478">
    <property type="entry name" value="CBM49"/>
    <property type="match status" value="1"/>
</dbReference>
<evidence type="ECO:0000313" key="3">
    <source>
        <dbReference type="EMBL" id="EGC34548.1"/>
    </source>
</evidence>
<dbReference type="FunCoup" id="F0ZNE0">
    <property type="interactions" value="729"/>
</dbReference>
<dbReference type="InParanoid" id="F0ZNE0"/>
<dbReference type="InterPro" id="IPR052879">
    <property type="entry name" value="Dd_Spore_Germination_Stalk"/>
</dbReference>
<dbReference type="GO" id="GO:0005201">
    <property type="term" value="F:extracellular matrix structural constituent"/>
    <property type="evidence" value="ECO:0000318"/>
    <property type="project" value="GO_Central"/>
</dbReference>
<dbReference type="InterPro" id="IPR019028">
    <property type="entry name" value="CBM_49"/>
</dbReference>
<keyword evidence="4" id="KW-1185">Reference proteome</keyword>
<feature type="domain" description="Carbohydrate binding" evidence="2">
    <location>
        <begin position="53"/>
        <end position="139"/>
    </location>
</feature>
<dbReference type="VEuPathDB" id="AmoebaDB:DICPUDRAFT_98184"/>
<gene>
    <name evidence="3" type="ORF">DICPUDRAFT_98184</name>
</gene>
<dbReference type="Proteomes" id="UP000001064">
    <property type="component" value="Unassembled WGS sequence"/>
</dbReference>
<dbReference type="PANTHER" id="PTHR33239:SF11">
    <property type="entry name" value="CARBOHYDRATE BINDING DOMAIN-CONTAINING PROTEIN-RELATED"/>
    <property type="match status" value="1"/>
</dbReference>
<dbReference type="GO" id="GO:0031012">
    <property type="term" value="C:extracellular matrix"/>
    <property type="evidence" value="ECO:0000318"/>
    <property type="project" value="GO_Central"/>
</dbReference>
<dbReference type="SMART" id="SM01063">
    <property type="entry name" value="CBM49"/>
    <property type="match status" value="1"/>
</dbReference>
<dbReference type="KEGG" id="dpp:DICPUDRAFT_98184"/>
<dbReference type="OrthoDB" id="19156at2759"/>
<protein>
    <recommendedName>
        <fullName evidence="2">Carbohydrate binding domain-containing protein</fullName>
    </recommendedName>
</protein>
<accession>F0ZNE0</accession>
<sequence length="151" mass="16943">MKFLAVLCLILIAFAFAAANNHGCNNQPCGKGRICHTLRGFCSCIEIPQCKDVELVSQVKNRWETEGKRFTQYDVEIRNNLDMDITQIYIGTDASLSLRDYTSIWNVNRLPNGELTLPGYQPSVNKNSSYTFGFIINGDVNPSLEILAVTF</sequence>
<dbReference type="PANTHER" id="PTHR33239">
    <property type="entry name" value="CELLULOSE-BINDING DOMAIN-CONTAINING PROTEIN-RELATED"/>
    <property type="match status" value="1"/>
</dbReference>
<reference evidence="4" key="1">
    <citation type="journal article" date="2011" name="Genome Biol.">
        <title>Comparative genomics of the social amoebae Dictyostelium discoideum and Dictyostelium purpureum.</title>
        <authorList>
            <consortium name="US DOE Joint Genome Institute (JGI-PGF)"/>
            <person name="Sucgang R."/>
            <person name="Kuo A."/>
            <person name="Tian X."/>
            <person name="Salerno W."/>
            <person name="Parikh A."/>
            <person name="Feasley C.L."/>
            <person name="Dalin E."/>
            <person name="Tu H."/>
            <person name="Huang E."/>
            <person name="Barry K."/>
            <person name="Lindquist E."/>
            <person name="Shapiro H."/>
            <person name="Bruce D."/>
            <person name="Schmutz J."/>
            <person name="Salamov A."/>
            <person name="Fey P."/>
            <person name="Gaudet P."/>
            <person name="Anjard C."/>
            <person name="Babu M.M."/>
            <person name="Basu S."/>
            <person name="Bushmanova Y."/>
            <person name="van der Wel H."/>
            <person name="Katoh-Kurasawa M."/>
            <person name="Dinh C."/>
            <person name="Coutinho P.M."/>
            <person name="Saito T."/>
            <person name="Elias M."/>
            <person name="Schaap P."/>
            <person name="Kay R.R."/>
            <person name="Henrissat B."/>
            <person name="Eichinger L."/>
            <person name="Rivero F."/>
            <person name="Putnam N.H."/>
            <person name="West C.M."/>
            <person name="Loomis W.F."/>
            <person name="Chisholm R.L."/>
            <person name="Shaulsky G."/>
            <person name="Strassmann J.E."/>
            <person name="Queller D.C."/>
            <person name="Kuspa A."/>
            <person name="Grigoriev I.V."/>
        </authorList>
    </citation>
    <scope>NUCLEOTIDE SEQUENCE [LARGE SCALE GENOMIC DNA]</scope>
    <source>
        <strain evidence="4">QSDP1</strain>
    </source>
</reference>